<accession>A0ABR2L6X1</accession>
<evidence type="ECO:0008006" key="3">
    <source>
        <dbReference type="Google" id="ProtNLM"/>
    </source>
</evidence>
<evidence type="ECO:0000313" key="1">
    <source>
        <dbReference type="EMBL" id="KAK8899110.1"/>
    </source>
</evidence>
<dbReference type="InterPro" id="IPR036770">
    <property type="entry name" value="Ankyrin_rpt-contain_sf"/>
</dbReference>
<dbReference type="EMBL" id="JAPFFF010000001">
    <property type="protein sequence ID" value="KAK8899110.1"/>
    <property type="molecule type" value="Genomic_DNA"/>
</dbReference>
<keyword evidence="2" id="KW-1185">Reference proteome</keyword>
<protein>
    <recommendedName>
        <fullName evidence="3">DUF3447 domain-containing protein</fullName>
    </recommendedName>
</protein>
<sequence>MPVSGIIEKFLEKFNIIQEAFLDYLEGDENIEESYKNLEQLFEDKKIRESMHDVELFLHMLVKVANNGHRCPNLYNKIDRILQFFKDDLKKCKNEEIFKLFKSNKRILLFLIEEKILTVDENFVKKIISKKYLEKFYPQYFAPEINPFLNEQWFPKKNDWFENITKKLPDDFYELRKIGENESYICELIRKDMVEDFIAYLNRGNISRNAIISQSIFETNSFLIKKHENIDEQSNNNYDIKGTTLIEYAAFFGSIQIFTYLKYEGVKLTQSLWLSAIHGKNAELIHLLEDNHVKLHPECIEESILCHHNEIADYFLNNYPQNKTKKSSETIIRNLKYYNFAFLQKENINKSSFRHLCHYDYYTLVANLLANREMDINDEVILNHIYE</sequence>
<dbReference type="SUPFAM" id="SSF48403">
    <property type="entry name" value="Ankyrin repeat"/>
    <property type="match status" value="1"/>
</dbReference>
<reference evidence="1 2" key="1">
    <citation type="submission" date="2024-04" db="EMBL/GenBank/DDBJ databases">
        <title>Tritrichomonas musculus Genome.</title>
        <authorList>
            <person name="Alves-Ferreira E."/>
            <person name="Grigg M."/>
            <person name="Lorenzi H."/>
            <person name="Galac M."/>
        </authorList>
    </citation>
    <scope>NUCLEOTIDE SEQUENCE [LARGE SCALE GENOMIC DNA]</scope>
    <source>
        <strain evidence="1 2">EAF2021</strain>
    </source>
</reference>
<comment type="caution">
    <text evidence="1">The sequence shown here is derived from an EMBL/GenBank/DDBJ whole genome shotgun (WGS) entry which is preliminary data.</text>
</comment>
<evidence type="ECO:0000313" key="2">
    <source>
        <dbReference type="Proteomes" id="UP001470230"/>
    </source>
</evidence>
<gene>
    <name evidence="1" type="ORF">M9Y10_001411</name>
</gene>
<proteinExistence type="predicted"/>
<dbReference type="PANTHER" id="PTHR24159">
    <property type="match status" value="1"/>
</dbReference>
<dbReference type="Proteomes" id="UP001470230">
    <property type="component" value="Unassembled WGS sequence"/>
</dbReference>
<organism evidence="1 2">
    <name type="scientific">Tritrichomonas musculus</name>
    <dbReference type="NCBI Taxonomy" id="1915356"/>
    <lineage>
        <taxon>Eukaryota</taxon>
        <taxon>Metamonada</taxon>
        <taxon>Parabasalia</taxon>
        <taxon>Tritrichomonadida</taxon>
        <taxon>Tritrichomonadidae</taxon>
        <taxon>Tritrichomonas</taxon>
    </lineage>
</organism>
<dbReference type="PANTHER" id="PTHR24159:SF5">
    <property type="entry name" value="ANK_REP_REGION DOMAIN-CONTAINING PROTEIN"/>
    <property type="match status" value="1"/>
</dbReference>
<name>A0ABR2L6X1_9EUKA</name>